<dbReference type="EMBL" id="MF403006">
    <property type="protein sequence ID" value="AUZ94772.1"/>
    <property type="molecule type" value="Genomic_DNA"/>
</dbReference>
<dbReference type="Proteomes" id="UP000221761">
    <property type="component" value="Segment"/>
</dbReference>
<sequence>MSHVEGDQWRGFGDERQYSGEFNHNAHVYAIGKTADLLRFRHVNVVVSNVFPTLAHLKPYFDLAKELNARKVAPFYNIKVTVMHVQGPLGRSVQSPKGKGCNRKANIDAYKSVWEDYNGEFG</sequence>
<organism evidence="1 2">
    <name type="scientific">Agrobacterium phage Atu_ph03</name>
    <dbReference type="NCBI Taxonomy" id="2024262"/>
    <lineage>
        <taxon>Viruses</taxon>
        <taxon>Duplodnaviria</taxon>
        <taxon>Heunggongvirae</taxon>
        <taxon>Uroviricota</taxon>
        <taxon>Caudoviricetes</taxon>
        <taxon>Autographivirales</taxon>
        <taxon>Dunnvirinae</taxon>
        <taxon>Atuphduovirus</taxon>
        <taxon>Atuphduovirus atuph03</taxon>
    </lineage>
</organism>
<dbReference type="KEGG" id="vg:54982039"/>
<reference evidence="2" key="1">
    <citation type="submission" date="2017-06" db="EMBL/GenBank/DDBJ databases">
        <authorList>
            <person name="Spollen W.G."/>
            <person name="Givan S.A."/>
            <person name="Brown P.B."/>
            <person name="Attai H."/>
        </authorList>
    </citation>
    <scope>NUCLEOTIDE SEQUENCE [LARGE SCALE GENOMIC DNA]</scope>
</reference>
<accession>A0A2L0UYZ4</accession>
<protein>
    <submittedName>
        <fullName evidence="1">Uncharacterized protein</fullName>
    </submittedName>
</protein>
<evidence type="ECO:0000313" key="1">
    <source>
        <dbReference type="EMBL" id="AUZ94772.1"/>
    </source>
</evidence>
<evidence type="ECO:0000313" key="2">
    <source>
        <dbReference type="Proteomes" id="UP000221761"/>
    </source>
</evidence>
<proteinExistence type="predicted"/>
<dbReference type="GeneID" id="54982039"/>
<dbReference type="RefSeq" id="YP_009791850.1">
    <property type="nucleotide sequence ID" value="NC_047846.1"/>
</dbReference>
<name>A0A2L0UYZ4_9CAUD</name>